<dbReference type="GO" id="GO:0016853">
    <property type="term" value="F:isomerase activity"/>
    <property type="evidence" value="ECO:0007669"/>
    <property type="project" value="UniProtKB-KW"/>
</dbReference>
<evidence type="ECO:0000256" key="7">
    <source>
        <dbReference type="RuleBase" id="RU364038"/>
    </source>
</evidence>
<keyword evidence="5" id="KW-1015">Disulfide bond</keyword>
<evidence type="ECO:0000256" key="3">
    <source>
        <dbReference type="ARBA" id="ARBA00022729"/>
    </source>
</evidence>
<feature type="signal peptide" evidence="7">
    <location>
        <begin position="1"/>
        <end position="17"/>
    </location>
</feature>
<proteinExistence type="inferred from homology"/>
<dbReference type="InterPro" id="IPR033954">
    <property type="entry name" value="DiS-bond_Isoase_DsbC/G"/>
</dbReference>
<dbReference type="Gene3D" id="3.10.450.70">
    <property type="entry name" value="Disulphide bond isomerase, DsbC/G, N-terminal"/>
    <property type="match status" value="1"/>
</dbReference>
<dbReference type="CDD" id="cd03020">
    <property type="entry name" value="DsbA_DsbC_DsbG"/>
    <property type="match status" value="1"/>
</dbReference>
<dbReference type="PANTHER" id="PTHR35272">
    <property type="entry name" value="THIOL:DISULFIDE INTERCHANGE PROTEIN DSBC-RELATED"/>
    <property type="match status" value="1"/>
</dbReference>
<reference evidence="11" key="1">
    <citation type="journal article" date="2024" name="Int. J. Syst. Evol. Microbiol.">
        <title>Methylomarinovum tepidoasis sp. nov., a moderately thermophilic methanotroph of the family Methylothermaceae isolated from a deep-sea hydrothermal field.</title>
        <authorList>
            <person name="Hirayama H."/>
            <person name="Takaki Y."/>
            <person name="Abe M."/>
            <person name="Miyazaki M."/>
            <person name="Uematsu K."/>
            <person name="Matsui Y."/>
            <person name="Takai K."/>
        </authorList>
    </citation>
    <scope>NUCLEOTIDE SEQUENCE [LARGE SCALE GENOMIC DNA]</scope>
    <source>
        <strain evidence="11">IN45</strain>
    </source>
</reference>
<dbReference type="KEGG" id="meiy:MIN45_P0595"/>
<feature type="domain" description="Thioredoxin-like fold" evidence="9">
    <location>
        <begin position="108"/>
        <end position="230"/>
    </location>
</feature>
<evidence type="ECO:0000256" key="6">
    <source>
        <dbReference type="ARBA" id="ARBA00023284"/>
    </source>
</evidence>
<keyword evidence="10" id="KW-0413">Isomerase</keyword>
<evidence type="ECO:0000313" key="10">
    <source>
        <dbReference type="EMBL" id="BCX88227.1"/>
    </source>
</evidence>
<evidence type="ECO:0000256" key="4">
    <source>
        <dbReference type="ARBA" id="ARBA00022764"/>
    </source>
</evidence>
<organism evidence="10 11">
    <name type="scientific">Methylomarinovum tepidoasis</name>
    <dbReference type="NCBI Taxonomy" id="2840183"/>
    <lineage>
        <taxon>Bacteria</taxon>
        <taxon>Pseudomonadati</taxon>
        <taxon>Pseudomonadota</taxon>
        <taxon>Gammaproteobacteria</taxon>
        <taxon>Methylococcales</taxon>
        <taxon>Methylothermaceae</taxon>
        <taxon>Methylomarinovum</taxon>
    </lineage>
</organism>
<name>A0AAU9C444_9GAMM</name>
<evidence type="ECO:0000256" key="5">
    <source>
        <dbReference type="ARBA" id="ARBA00023157"/>
    </source>
</evidence>
<dbReference type="Pfam" id="PF13098">
    <property type="entry name" value="Thioredoxin_2"/>
    <property type="match status" value="1"/>
</dbReference>
<gene>
    <name evidence="10" type="ORF">MIN45_P0595</name>
</gene>
<dbReference type="InterPro" id="IPR018950">
    <property type="entry name" value="DiS-bond_isomerase_DsbC/G_N"/>
</dbReference>
<evidence type="ECO:0000259" key="8">
    <source>
        <dbReference type="Pfam" id="PF10411"/>
    </source>
</evidence>
<evidence type="ECO:0000256" key="1">
    <source>
        <dbReference type="ARBA" id="ARBA00004418"/>
    </source>
</evidence>
<dbReference type="InterPro" id="IPR009094">
    <property type="entry name" value="DiS-bond_isomerase_DsbC/G_N_sf"/>
</dbReference>
<evidence type="ECO:0000313" key="11">
    <source>
        <dbReference type="Proteomes" id="UP001321450"/>
    </source>
</evidence>
<evidence type="ECO:0000256" key="2">
    <source>
        <dbReference type="ARBA" id="ARBA00009813"/>
    </source>
</evidence>
<dbReference type="InterPro" id="IPR036249">
    <property type="entry name" value="Thioredoxin-like_sf"/>
</dbReference>
<protein>
    <recommendedName>
        <fullName evidence="7">Thiol:disulfide interchange protein</fullName>
    </recommendedName>
</protein>
<keyword evidence="3 7" id="KW-0732">Signal</keyword>
<dbReference type="PANTHER" id="PTHR35272:SF3">
    <property type="entry name" value="THIOL:DISULFIDE INTERCHANGE PROTEIN DSBC"/>
    <property type="match status" value="1"/>
</dbReference>
<comment type="similarity">
    <text evidence="2 7">Belongs to the thioredoxin family. DsbC subfamily.</text>
</comment>
<dbReference type="EMBL" id="AP024718">
    <property type="protein sequence ID" value="BCX88227.1"/>
    <property type="molecule type" value="Genomic_DNA"/>
</dbReference>
<dbReference type="SUPFAM" id="SSF54423">
    <property type="entry name" value="DsbC/DsbG N-terminal domain-like"/>
    <property type="match status" value="1"/>
</dbReference>
<keyword evidence="6 7" id="KW-0676">Redox-active center</keyword>
<keyword evidence="11" id="KW-1185">Reference proteome</keyword>
<dbReference type="Gene3D" id="3.40.30.10">
    <property type="entry name" value="Glutaredoxin"/>
    <property type="match status" value="1"/>
</dbReference>
<dbReference type="SUPFAM" id="SSF52833">
    <property type="entry name" value="Thioredoxin-like"/>
    <property type="match status" value="1"/>
</dbReference>
<dbReference type="Proteomes" id="UP001321450">
    <property type="component" value="Chromosome"/>
</dbReference>
<accession>A0AAU9C444</accession>
<feature type="domain" description="Disulphide bond isomerase DsbC/G N-terminal" evidence="8">
    <location>
        <begin position="17"/>
        <end position="83"/>
    </location>
</feature>
<comment type="function">
    <text evidence="7">Required for disulfide bond formation in some periplasmic proteins. Acts by transferring its disulfide bond to other proteins and is reduced in the process.</text>
</comment>
<feature type="chain" id="PRO_5043093386" description="Thiol:disulfide interchange protein" evidence="7">
    <location>
        <begin position="18"/>
        <end position="236"/>
    </location>
</feature>
<dbReference type="InterPro" id="IPR051470">
    <property type="entry name" value="Thiol:disulfide_interchange"/>
</dbReference>
<dbReference type="InterPro" id="IPR012336">
    <property type="entry name" value="Thioredoxin-like_fold"/>
</dbReference>
<dbReference type="RefSeq" id="WP_286293316.1">
    <property type="nucleotide sequence ID" value="NZ_AP024718.1"/>
</dbReference>
<keyword evidence="4 7" id="KW-0574">Periplasm</keyword>
<sequence length="236" mass="26285">MKKILLPLLLLAVTAGAETPPDTLRQALGRQLPGATIDAIRETPVPGLYEVVIGPHIYYVSKDGRYLLRGHLIDLETRTDLTEAKQAKARLKALEALGEDRMIIFAPEHPKHTITVFTDVDCGYCRRLHSQIDQYLARGIRVRYLFFPRAGKGSHSYDKAIAVWCAKDRRKALTEAKQGREIELKTCDHPVDQHMALAQQFGITGTPMIVTETGEILPGYVPPNTLARHLEEAGGQ</sequence>
<comment type="subcellular location">
    <subcellularLocation>
        <location evidence="1 7">Periplasm</location>
    </subcellularLocation>
</comment>
<evidence type="ECO:0000259" key="9">
    <source>
        <dbReference type="Pfam" id="PF13098"/>
    </source>
</evidence>
<dbReference type="GO" id="GO:0042597">
    <property type="term" value="C:periplasmic space"/>
    <property type="evidence" value="ECO:0007669"/>
    <property type="project" value="UniProtKB-SubCell"/>
</dbReference>
<dbReference type="AlphaFoldDB" id="A0AAU9C444"/>
<dbReference type="Pfam" id="PF10411">
    <property type="entry name" value="DsbC_N"/>
    <property type="match status" value="1"/>
</dbReference>